<gene>
    <name evidence="1" type="ORF">D9R14_08250</name>
</gene>
<dbReference type="OrthoDB" id="1493121at2"/>
<dbReference type="AlphaFoldDB" id="A0A3L7AHV9"/>
<dbReference type="Proteomes" id="UP000269692">
    <property type="component" value="Unassembled WGS sequence"/>
</dbReference>
<accession>A0A3L7AHV9</accession>
<dbReference type="RefSeq" id="WP_121622844.1">
    <property type="nucleotide sequence ID" value="NZ_JACIIW010000001.1"/>
</dbReference>
<proteinExistence type="predicted"/>
<reference evidence="1 2" key="1">
    <citation type="submission" date="2018-10" db="EMBL/GenBank/DDBJ databases">
        <title>Xanthobacter tagetidis genome sequencing and assembly.</title>
        <authorList>
            <person name="Maclea K.S."/>
            <person name="Goen A.E."/>
            <person name="Fatima S.A."/>
        </authorList>
    </citation>
    <scope>NUCLEOTIDE SEQUENCE [LARGE SCALE GENOMIC DNA]</scope>
    <source>
        <strain evidence="1 2">ATCC 700314</strain>
    </source>
</reference>
<keyword evidence="2" id="KW-1185">Reference proteome</keyword>
<evidence type="ECO:0000313" key="1">
    <source>
        <dbReference type="EMBL" id="RLP79634.1"/>
    </source>
</evidence>
<name>A0A3L7AHV9_9HYPH</name>
<organism evidence="1 2">
    <name type="scientific">Xanthobacter tagetidis</name>
    <dbReference type="NCBI Taxonomy" id="60216"/>
    <lineage>
        <taxon>Bacteria</taxon>
        <taxon>Pseudomonadati</taxon>
        <taxon>Pseudomonadota</taxon>
        <taxon>Alphaproteobacteria</taxon>
        <taxon>Hyphomicrobiales</taxon>
        <taxon>Xanthobacteraceae</taxon>
        <taxon>Xanthobacter</taxon>
    </lineage>
</organism>
<evidence type="ECO:0000313" key="2">
    <source>
        <dbReference type="Proteomes" id="UP000269692"/>
    </source>
</evidence>
<dbReference type="EMBL" id="RCTF01000005">
    <property type="protein sequence ID" value="RLP79634.1"/>
    <property type="molecule type" value="Genomic_DNA"/>
</dbReference>
<protein>
    <submittedName>
        <fullName evidence="1">Uncharacterized protein</fullName>
    </submittedName>
</protein>
<comment type="caution">
    <text evidence="1">The sequence shown here is derived from an EMBL/GenBank/DDBJ whole genome shotgun (WGS) entry which is preliminary data.</text>
</comment>
<sequence length="243" mass="26976">MDISHALEAIEEHKLRTEIAGFLKDFMTPAFGSLPKREIELRVFDLMRSLGILKSEATVYSLMTDLMVTRTKASQLIFDLEVRQHGNDRERLKELVKQALVHTKFAKDGDYFVMEVENPLTLAYIRQRIREIGHFSDASFNSALIRAPVDTITDLILNIIPEDQHQAIKAALVEAGAPDSSVKAVIKSALKTLGRKVIGEAADQVAEGVVDSSANFLEPLVSASIGQIREKWSALFAAEQDAE</sequence>